<keyword evidence="6 7" id="KW-0131">Cell cycle</keyword>
<comment type="subcellular location">
    <subcellularLocation>
        <location evidence="7">Cell membrane</location>
        <topology evidence="7">Multi-pass membrane protein</topology>
    </subcellularLocation>
</comment>
<evidence type="ECO:0000256" key="6">
    <source>
        <dbReference type="ARBA" id="ARBA00023306"/>
    </source>
</evidence>
<proteinExistence type="inferred from homology"/>
<reference evidence="9 10" key="1">
    <citation type="submission" date="2016-09" db="EMBL/GenBank/DDBJ databases">
        <authorList>
            <person name="Laine KS P."/>
        </authorList>
    </citation>
    <scope>NUCLEOTIDE SEQUENCE [LARGE SCALE GENOMIC DNA]</scope>
    <source>
        <strain evidence="9">PFRJS-23</strain>
    </source>
</reference>
<keyword evidence="2 7" id="KW-0132">Cell division</keyword>
<evidence type="ECO:0000256" key="2">
    <source>
        <dbReference type="ARBA" id="ARBA00022618"/>
    </source>
</evidence>
<dbReference type="OMA" id="EWNILIA"/>
<feature type="transmembrane region" description="Helical" evidence="7">
    <location>
        <begin position="74"/>
        <end position="94"/>
    </location>
</feature>
<evidence type="ECO:0000313" key="10">
    <source>
        <dbReference type="Proteomes" id="UP000250080"/>
    </source>
</evidence>
<dbReference type="Proteomes" id="UP000250080">
    <property type="component" value="Chromosome I"/>
</dbReference>
<comment type="function">
    <text evidence="7">Involved in cell division.</text>
</comment>
<gene>
    <name evidence="7" type="primary">crgA</name>
    <name evidence="9" type="ORF">PFR_JS23_2086</name>
</gene>
<protein>
    <recommendedName>
        <fullName evidence="7">Cell division protein CrgA</fullName>
    </recommendedName>
</protein>
<feature type="transmembrane region" description="Helical" evidence="7">
    <location>
        <begin position="40"/>
        <end position="62"/>
    </location>
</feature>
<feature type="region of interest" description="Disordered" evidence="8">
    <location>
        <begin position="1"/>
        <end position="32"/>
    </location>
</feature>
<evidence type="ECO:0000313" key="9">
    <source>
        <dbReference type="EMBL" id="SCQ81977.1"/>
    </source>
</evidence>
<dbReference type="GO" id="GO:0051301">
    <property type="term" value="P:cell division"/>
    <property type="evidence" value="ECO:0007669"/>
    <property type="project" value="UniProtKB-UniRule"/>
</dbReference>
<evidence type="ECO:0000256" key="7">
    <source>
        <dbReference type="HAMAP-Rule" id="MF_00631"/>
    </source>
</evidence>
<dbReference type="NCBIfam" id="NF002597">
    <property type="entry name" value="PRK02251.2-3"/>
    <property type="match status" value="1"/>
</dbReference>
<evidence type="ECO:0000256" key="5">
    <source>
        <dbReference type="ARBA" id="ARBA00023136"/>
    </source>
</evidence>
<name>A0A0A8SIE1_9ACTN</name>
<dbReference type="AlphaFoldDB" id="A0A0A8SIE1"/>
<dbReference type="Pfam" id="PF06781">
    <property type="entry name" value="CrgA"/>
    <property type="match status" value="1"/>
</dbReference>
<evidence type="ECO:0000256" key="3">
    <source>
        <dbReference type="ARBA" id="ARBA00022692"/>
    </source>
</evidence>
<dbReference type="GeneID" id="61223002"/>
<keyword evidence="4 7" id="KW-1133">Transmembrane helix</keyword>
<dbReference type="RefSeq" id="WP_013160146.1">
    <property type="nucleotide sequence ID" value="NZ_CCYQ01000044.1"/>
</dbReference>
<accession>A0A0A8SIE1</accession>
<dbReference type="OrthoDB" id="5189646at2"/>
<evidence type="ECO:0000256" key="1">
    <source>
        <dbReference type="ARBA" id="ARBA00022475"/>
    </source>
</evidence>
<organism evidence="9 10">
    <name type="scientific">Propionibacterium freudenreichii</name>
    <dbReference type="NCBI Taxonomy" id="1744"/>
    <lineage>
        <taxon>Bacteria</taxon>
        <taxon>Bacillati</taxon>
        <taxon>Actinomycetota</taxon>
        <taxon>Actinomycetes</taxon>
        <taxon>Propionibacteriales</taxon>
        <taxon>Propionibacteriaceae</taxon>
        <taxon>Propionibacterium</taxon>
    </lineage>
</organism>
<keyword evidence="3 7" id="KW-0812">Transmembrane</keyword>
<keyword evidence="1 7" id="KW-1003">Cell membrane</keyword>
<evidence type="ECO:0000256" key="8">
    <source>
        <dbReference type="SAM" id="MobiDB-lite"/>
    </source>
</evidence>
<evidence type="ECO:0000256" key="4">
    <source>
        <dbReference type="ARBA" id="ARBA00022989"/>
    </source>
</evidence>
<dbReference type="GO" id="GO:0005886">
    <property type="term" value="C:plasma membrane"/>
    <property type="evidence" value="ECO:0007669"/>
    <property type="project" value="UniProtKB-SubCell"/>
</dbReference>
<sequence length="95" mass="10555">MPESQSRKKAQQKKAAKNKQAAATKSAKNREAVNVSSRAWVPWVFVPMGLLGVIWLVVYYIGGQQIPLMYALSNWNFVIGLGLIAGSFFVATLWK</sequence>
<comment type="similarity">
    <text evidence="7">Belongs to the CrgA family.</text>
</comment>
<dbReference type="EMBL" id="LT618793">
    <property type="protein sequence ID" value="SCQ81977.1"/>
    <property type="molecule type" value="Genomic_DNA"/>
</dbReference>
<keyword evidence="5 7" id="KW-0472">Membrane</keyword>
<feature type="compositionally biased region" description="Basic residues" evidence="8">
    <location>
        <begin position="7"/>
        <end position="17"/>
    </location>
</feature>
<dbReference type="HAMAP" id="MF_00631">
    <property type="entry name" value="CrgA"/>
    <property type="match status" value="1"/>
</dbReference>
<dbReference type="InterPro" id="IPR009619">
    <property type="entry name" value="CrgA"/>
</dbReference>